<reference evidence="1 2" key="1">
    <citation type="journal article" date="2012" name="Science">
        <title>The Paleozoic origin of enzymatic lignin decomposition reconstructed from 31 fungal genomes.</title>
        <authorList>
            <person name="Floudas D."/>
            <person name="Binder M."/>
            <person name="Riley R."/>
            <person name="Barry K."/>
            <person name="Blanchette R.A."/>
            <person name="Henrissat B."/>
            <person name="Martinez A.T."/>
            <person name="Otillar R."/>
            <person name="Spatafora J.W."/>
            <person name="Yadav J.S."/>
            <person name="Aerts A."/>
            <person name="Benoit I."/>
            <person name="Boyd A."/>
            <person name="Carlson A."/>
            <person name="Copeland A."/>
            <person name="Coutinho P.M."/>
            <person name="de Vries R.P."/>
            <person name="Ferreira P."/>
            <person name="Findley K."/>
            <person name="Foster B."/>
            <person name="Gaskell J."/>
            <person name="Glotzer D."/>
            <person name="Gorecki P."/>
            <person name="Heitman J."/>
            <person name="Hesse C."/>
            <person name="Hori C."/>
            <person name="Igarashi K."/>
            <person name="Jurgens J.A."/>
            <person name="Kallen N."/>
            <person name="Kersten P."/>
            <person name="Kohler A."/>
            <person name="Kuees U."/>
            <person name="Kumar T.K.A."/>
            <person name="Kuo A."/>
            <person name="LaButti K."/>
            <person name="Larrondo L.F."/>
            <person name="Lindquist E."/>
            <person name="Ling A."/>
            <person name="Lombard V."/>
            <person name="Lucas S."/>
            <person name="Lundell T."/>
            <person name="Martin R."/>
            <person name="McLaughlin D.J."/>
            <person name="Morgenstern I."/>
            <person name="Morin E."/>
            <person name="Murat C."/>
            <person name="Nagy L.G."/>
            <person name="Nolan M."/>
            <person name="Ohm R.A."/>
            <person name="Patyshakuliyeva A."/>
            <person name="Rokas A."/>
            <person name="Ruiz-Duenas F.J."/>
            <person name="Sabat G."/>
            <person name="Salamov A."/>
            <person name="Samejima M."/>
            <person name="Schmutz J."/>
            <person name="Slot J.C."/>
            <person name="St John F."/>
            <person name="Stenlid J."/>
            <person name="Sun H."/>
            <person name="Sun S."/>
            <person name="Syed K."/>
            <person name="Tsang A."/>
            <person name="Wiebenga A."/>
            <person name="Young D."/>
            <person name="Pisabarro A."/>
            <person name="Eastwood D.C."/>
            <person name="Martin F."/>
            <person name="Cullen D."/>
            <person name="Grigoriev I.V."/>
            <person name="Hibbett D.S."/>
        </authorList>
    </citation>
    <scope>NUCLEOTIDE SEQUENCE</scope>
    <source>
        <strain evidence="2">FP-58527</strain>
    </source>
</reference>
<dbReference type="AlphaFoldDB" id="S8E6H4"/>
<protein>
    <recommendedName>
        <fullName evidence="3">F-box domain-containing protein</fullName>
    </recommendedName>
</protein>
<evidence type="ECO:0000313" key="1">
    <source>
        <dbReference type="EMBL" id="EPS98993.1"/>
    </source>
</evidence>
<proteinExistence type="predicted"/>
<name>S8E6H4_FOMSC</name>
<dbReference type="InParanoid" id="S8E6H4"/>
<accession>S8E6H4</accession>
<dbReference type="STRING" id="743788.S8E6H4"/>
<sequence length="388" mass="43272">MAPPALPQELLDQIVDHAWADRTSLCACSAASRILAPAVRTHLFCAVTLDGPSAVARFERVLTGAPAQYVRTLRIVAHHFSYYRGYRDTDSRWVTRVPAVVGALPQLRALELESLNWSTLQLGPKSACAFLDAIYRLERLVLANVHFGCSSQVQDVLAVAANLTEFHCDRVYWSYWSPERTHSYAHPLGLRSEPDRPPLRRLVMRPGSPSRLFTDWLVYPGCELHVQELDVHWRERELTRTLGELLRATGSHLESLSLDLSRSVGEAALSPASGIDLSANPNLRRVRLEGTVLPDCSSWVSALVAQLVSAQLEVVEVVLLAPCLQHLHAFDWPLLNRALAHPRFEGVQVKFDVGLAVWQGNNRELARDIIHDALPDFGSRGELLVKCQ</sequence>
<evidence type="ECO:0000313" key="2">
    <source>
        <dbReference type="Proteomes" id="UP000015241"/>
    </source>
</evidence>
<dbReference type="EMBL" id="KE504160">
    <property type="protein sequence ID" value="EPS98993.1"/>
    <property type="molecule type" value="Genomic_DNA"/>
</dbReference>
<keyword evidence="2" id="KW-1185">Reference proteome</keyword>
<gene>
    <name evidence="1" type="ORF">FOMPIDRAFT_1125184</name>
</gene>
<organism evidence="1 2">
    <name type="scientific">Fomitopsis schrenkii</name>
    <name type="common">Brown rot fungus</name>
    <dbReference type="NCBI Taxonomy" id="2126942"/>
    <lineage>
        <taxon>Eukaryota</taxon>
        <taxon>Fungi</taxon>
        <taxon>Dikarya</taxon>
        <taxon>Basidiomycota</taxon>
        <taxon>Agaricomycotina</taxon>
        <taxon>Agaricomycetes</taxon>
        <taxon>Polyporales</taxon>
        <taxon>Fomitopsis</taxon>
    </lineage>
</organism>
<dbReference type="HOGENOM" id="CLU_036316_4_1_1"/>
<dbReference type="Gene3D" id="3.80.10.10">
    <property type="entry name" value="Ribonuclease Inhibitor"/>
    <property type="match status" value="1"/>
</dbReference>
<dbReference type="Proteomes" id="UP000015241">
    <property type="component" value="Unassembled WGS sequence"/>
</dbReference>
<dbReference type="OrthoDB" id="2802122at2759"/>
<evidence type="ECO:0008006" key="3">
    <source>
        <dbReference type="Google" id="ProtNLM"/>
    </source>
</evidence>
<dbReference type="InterPro" id="IPR032675">
    <property type="entry name" value="LRR_dom_sf"/>
</dbReference>